<dbReference type="Pfam" id="PF00550">
    <property type="entry name" value="PP-binding"/>
    <property type="match status" value="1"/>
</dbReference>
<evidence type="ECO:0000313" key="10">
    <source>
        <dbReference type="Proteomes" id="UP000239833"/>
    </source>
</evidence>
<dbReference type="InterPro" id="IPR045851">
    <property type="entry name" value="AMP-bd_C_sf"/>
</dbReference>
<evidence type="ECO:0000256" key="6">
    <source>
        <dbReference type="ARBA" id="ARBA00023194"/>
    </source>
</evidence>
<dbReference type="InterPro" id="IPR025110">
    <property type="entry name" value="AMP-bd_C"/>
</dbReference>
<accession>A0A2L1U0R4</accession>
<gene>
    <name evidence="9" type="ORF">ERICIII_02353</name>
</gene>
<evidence type="ECO:0000256" key="7">
    <source>
        <dbReference type="ARBA" id="ARBA00023268"/>
    </source>
</evidence>
<evidence type="ECO:0000256" key="2">
    <source>
        <dbReference type="ARBA" id="ARBA00006432"/>
    </source>
</evidence>
<protein>
    <submittedName>
        <fullName evidence="9">Putative non-ribosomal peptide ligase domain protein</fullName>
    </submittedName>
</protein>
<dbReference type="Pfam" id="PF00501">
    <property type="entry name" value="AMP-binding"/>
    <property type="match status" value="1"/>
</dbReference>
<dbReference type="Gene3D" id="3.30.559.30">
    <property type="entry name" value="Nonribosomal peptide synthetase, condensation domain"/>
    <property type="match status" value="2"/>
</dbReference>
<dbReference type="FunFam" id="3.40.50.980:FF:000001">
    <property type="entry name" value="Non-ribosomal peptide synthetase"/>
    <property type="match status" value="1"/>
</dbReference>
<dbReference type="FunFam" id="1.10.1200.10:FF:000005">
    <property type="entry name" value="Nonribosomal peptide synthetase 1"/>
    <property type="match status" value="1"/>
</dbReference>
<keyword evidence="3" id="KW-0596">Phosphopantetheine</keyword>
<dbReference type="Gene3D" id="1.10.1200.10">
    <property type="entry name" value="ACP-like"/>
    <property type="match status" value="1"/>
</dbReference>
<dbReference type="SUPFAM" id="SSF56801">
    <property type="entry name" value="Acetyl-CoA synthetase-like"/>
    <property type="match status" value="1"/>
</dbReference>
<proteinExistence type="inferred from homology"/>
<keyword evidence="6" id="KW-0045">Antibiotic biosynthesis</keyword>
<dbReference type="EMBL" id="CP019655">
    <property type="protein sequence ID" value="AVF26513.1"/>
    <property type="molecule type" value="Genomic_DNA"/>
</dbReference>
<dbReference type="PANTHER" id="PTHR45398:SF1">
    <property type="entry name" value="ENZYME, PUTATIVE (JCVI)-RELATED"/>
    <property type="match status" value="1"/>
</dbReference>
<dbReference type="CDD" id="cd19534">
    <property type="entry name" value="E_NRPS"/>
    <property type="match status" value="1"/>
</dbReference>
<sequence length="1497" mass="171177">MNESKIYPLTHAQKRIWYVEHIYPGTSIHNIGGLIKIYGPANFDMLEEAINLFIQQNEAIRIRLVERNGDVQQTVSEYQRRIFPRIDFTKADSYVDVDTWLHAEFSRPFSLNGEFLYDFALVKLDIGESAYLTKVHHIISDGWSFQLMTTQINQIYTQLMNGEEVNQNLRHSYLDYTRQEQQYLSSSRFLKNKQYWLEKFEGIQDVNLHASYANTEGRRKTFILNQSMSEKIRDFTNKHRISLNTFFVAAMLLYLHKVTQQDRITLGTPVLNRSGAKEKNMFGMFTSTMPLFAEIQHEMSFSAFALYVNRELMQCYFHQRYPYNLLVQDLQLQKRGIDQLFQVCVNYYNTRFDRKFGPGWRMQQIEIHNGHQLYPLQLIVTDWLSNGGMELYFDYKTSDYNETQIEDMFHRLCHIADQILMQPDEQVTSLQMLFPEERFKLLYSSNSSSCDYPLHKTIGQLFEEQVKQTPDRVAVTYGTQSLTYQELNERANQLARILVHRGIGSSQTLIAIMARHSLEMVIGIWAVIKAGGAYLPIDPDYPKERIEYILRDSSATLLLTTSREWKEGYPYNEGSVLLLDDEQLYIGEKEDLSIPVKPEDLVYVIYTSGSTGNPKGTMIKHRGLVNYICWASKTYIRDLDDVFALYSSIAFDLTVTSIFTPLISGNRIEIYDSDGSEFVLNRILQDNKVTVIKLTPAHLSLIKNLNVTESSVRTLIVGGEDLKTLLAGQIYKNFQGKVDIYNEYGPTETVVGCMIHRFDPESDKGASVSIGNAIDNMQIYLLDKWLEPVPAGAVGEIYISGEGVARGYLHRAELTAERFLDNLFMPGYKMYKTGDLAIRSDEGCITYLGRIDHQVKIKGYRIELGEIEHQLLTLKQIGEAAVIDFRGNDEQPYLVAYYVAERELPSLKLRKQLAEVLPSYMIPAYFIRLDKLPLTANGKVNRAMLPLPDKTPVTEKSIEISPAEILLTDIFKEVLRVENVGRNDNFYRLGGDSIKAIQIVSKINGAGYGIKVKDVLSYPTIEELASLLVSNTLRPIEQGLCEGKVSPLPIIHWFKSRGWNNPHYYAQSILLTLKKEVTSEELKNAIYSLIQHHDSLRLQYDMENDYLIYKSVNQEELELYQFDLSGCPPSEQTDILKRKAEMVKASLRINEGLPIKAALFNMGEKGKRLLLTAHHLVVDGISWRILLEDFDHLLQSAMSGQIVSLAPKTHSIQAWSEAIDAYGQEQVLEHSAYWQEVVHNREDVLTPDFSSEDDRIAVCTTLVRELSEGVTRKLLGEANEAFRTQTNDLLVTSLAMAIGERSGRDNMTIELEGHGREELFDLDISRTVGWFTSIYPVNIRLPSKGTAEILKYVKEKLREIPNKGIDYGILVYLARHIKDQSQGSIRFNYMGEIDNHLQSTLIGIATEDTGSDMCPGNRLLCLVDIVAMVIGNKLRISVTYSTSKFNKDTMEMFADAFVRKITEIVDFCENSEQADFTPSDFDTVNLSQGELDVLFNG</sequence>
<dbReference type="Pfam" id="PF13193">
    <property type="entry name" value="AMP-binding_C"/>
    <property type="match status" value="1"/>
</dbReference>
<evidence type="ECO:0000256" key="3">
    <source>
        <dbReference type="ARBA" id="ARBA00022450"/>
    </source>
</evidence>
<dbReference type="PROSITE" id="PS00455">
    <property type="entry name" value="AMP_BINDING"/>
    <property type="match status" value="1"/>
</dbReference>
<dbReference type="Gene3D" id="3.30.559.10">
    <property type="entry name" value="Chloramphenicol acetyltransferase-like domain"/>
    <property type="match status" value="2"/>
</dbReference>
<dbReference type="GO" id="GO:0016874">
    <property type="term" value="F:ligase activity"/>
    <property type="evidence" value="ECO:0007669"/>
    <property type="project" value="UniProtKB-KW"/>
</dbReference>
<comment type="similarity">
    <text evidence="2">Belongs to the ATP-dependent AMP-binding enzyme family.</text>
</comment>
<dbReference type="InterPro" id="IPR020845">
    <property type="entry name" value="AMP-binding_CS"/>
</dbReference>
<comment type="cofactor">
    <cofactor evidence="1">
        <name>pantetheine 4'-phosphate</name>
        <dbReference type="ChEBI" id="CHEBI:47942"/>
    </cofactor>
</comment>
<dbReference type="InterPro" id="IPR010060">
    <property type="entry name" value="NRPS_synth"/>
</dbReference>
<dbReference type="PROSITE" id="PS50075">
    <property type="entry name" value="CARRIER"/>
    <property type="match status" value="1"/>
</dbReference>
<dbReference type="InterPro" id="IPR023213">
    <property type="entry name" value="CAT-like_dom_sf"/>
</dbReference>
<evidence type="ECO:0000256" key="1">
    <source>
        <dbReference type="ARBA" id="ARBA00001957"/>
    </source>
</evidence>
<dbReference type="InterPro" id="IPR036736">
    <property type="entry name" value="ACP-like_sf"/>
</dbReference>
<dbReference type="InterPro" id="IPR010071">
    <property type="entry name" value="AA_adenyl_dom"/>
</dbReference>
<dbReference type="SUPFAM" id="SSF47336">
    <property type="entry name" value="ACP-like"/>
    <property type="match status" value="1"/>
</dbReference>
<evidence type="ECO:0000313" key="9">
    <source>
        <dbReference type="EMBL" id="AVF26513.1"/>
    </source>
</evidence>
<dbReference type="InterPro" id="IPR009081">
    <property type="entry name" value="PP-bd_ACP"/>
</dbReference>
<reference evidence="10" key="1">
    <citation type="submission" date="2017-02" db="EMBL/GenBank/DDBJ databases">
        <title>Delineation of Paenibacillus larvae strains originating from foulbrood outbreaks.</title>
        <authorList>
            <person name="Beims H."/>
            <person name="Bunk B."/>
            <person name="Sproeer C."/>
            <person name="Mohr K.I."/>
            <person name="Pradella S."/>
            <person name="Guenther G."/>
            <person name="Rohde M."/>
            <person name="von der Ohe W."/>
            <person name="Steinert M."/>
        </authorList>
    </citation>
    <scope>NUCLEOTIDE SEQUENCE [LARGE SCALE GENOMIC DNA]</scope>
    <source>
        <strain evidence="10">Eric_III</strain>
    </source>
</reference>
<dbReference type="Proteomes" id="UP000239833">
    <property type="component" value="Chromosome"/>
</dbReference>
<dbReference type="Gene3D" id="3.30.300.30">
    <property type="match status" value="1"/>
</dbReference>
<dbReference type="PROSITE" id="PS00012">
    <property type="entry name" value="PHOSPHOPANTETHEINE"/>
    <property type="match status" value="1"/>
</dbReference>
<dbReference type="GO" id="GO:0017000">
    <property type="term" value="P:antibiotic biosynthetic process"/>
    <property type="evidence" value="ECO:0007669"/>
    <property type="project" value="UniProtKB-KW"/>
</dbReference>
<dbReference type="GO" id="GO:0008610">
    <property type="term" value="P:lipid biosynthetic process"/>
    <property type="evidence" value="ECO:0007669"/>
    <property type="project" value="UniProtKB-ARBA"/>
</dbReference>
<feature type="domain" description="Carrier" evidence="8">
    <location>
        <begin position="958"/>
        <end position="1032"/>
    </location>
</feature>
<evidence type="ECO:0000256" key="5">
    <source>
        <dbReference type="ARBA" id="ARBA00022598"/>
    </source>
</evidence>
<dbReference type="Gene3D" id="2.30.38.10">
    <property type="entry name" value="Luciferase, Domain 3"/>
    <property type="match status" value="1"/>
</dbReference>
<dbReference type="Pfam" id="PF00668">
    <property type="entry name" value="Condensation"/>
    <property type="match status" value="2"/>
</dbReference>
<keyword evidence="7" id="KW-0511">Multifunctional enzyme</keyword>
<dbReference type="NCBIfam" id="TIGR01733">
    <property type="entry name" value="AA-adenyl-dom"/>
    <property type="match status" value="1"/>
</dbReference>
<keyword evidence="5 9" id="KW-0436">Ligase</keyword>
<evidence type="ECO:0000256" key="4">
    <source>
        <dbReference type="ARBA" id="ARBA00022553"/>
    </source>
</evidence>
<dbReference type="InterPro" id="IPR006162">
    <property type="entry name" value="Ppantetheine_attach_site"/>
</dbReference>
<evidence type="ECO:0000259" key="8">
    <source>
        <dbReference type="PROSITE" id="PS50075"/>
    </source>
</evidence>
<dbReference type="FunFam" id="3.30.300.30:FF:000010">
    <property type="entry name" value="Enterobactin synthetase component F"/>
    <property type="match status" value="1"/>
</dbReference>
<name>A0A2L1U0R4_9BACL</name>
<dbReference type="Gene3D" id="3.40.50.980">
    <property type="match status" value="2"/>
</dbReference>
<dbReference type="STRING" id="147375.BXP28_05535"/>
<dbReference type="NCBIfam" id="TIGR01720">
    <property type="entry name" value="NRPS-para261"/>
    <property type="match status" value="1"/>
</dbReference>
<dbReference type="PANTHER" id="PTHR45398">
    <property type="match status" value="1"/>
</dbReference>
<organism evidence="9 10">
    <name type="scientific">Paenibacillus larvae subsp. larvae</name>
    <dbReference type="NCBI Taxonomy" id="147375"/>
    <lineage>
        <taxon>Bacteria</taxon>
        <taxon>Bacillati</taxon>
        <taxon>Bacillota</taxon>
        <taxon>Bacilli</taxon>
        <taxon>Bacillales</taxon>
        <taxon>Paenibacillaceae</taxon>
        <taxon>Paenibacillus</taxon>
    </lineage>
</organism>
<dbReference type="SUPFAM" id="SSF52777">
    <property type="entry name" value="CoA-dependent acyltransferases"/>
    <property type="match status" value="4"/>
</dbReference>
<dbReference type="RefSeq" id="WP_238142980.1">
    <property type="nucleotide sequence ID" value="NZ_CP019655.1"/>
</dbReference>
<dbReference type="InterPro" id="IPR000873">
    <property type="entry name" value="AMP-dep_synth/lig_dom"/>
</dbReference>
<dbReference type="InterPro" id="IPR001242">
    <property type="entry name" value="Condensation_dom"/>
</dbReference>
<dbReference type="GO" id="GO:0044550">
    <property type="term" value="P:secondary metabolite biosynthetic process"/>
    <property type="evidence" value="ECO:0007669"/>
    <property type="project" value="UniProtKB-ARBA"/>
</dbReference>
<keyword evidence="4" id="KW-0597">Phosphoprotein</keyword>